<dbReference type="SUPFAM" id="SSF56672">
    <property type="entry name" value="DNA/RNA polymerases"/>
    <property type="match status" value="1"/>
</dbReference>
<dbReference type="GO" id="GO:0000166">
    <property type="term" value="F:nucleotide binding"/>
    <property type="evidence" value="ECO:0007669"/>
    <property type="project" value="InterPro"/>
</dbReference>
<evidence type="ECO:0000313" key="8">
    <source>
        <dbReference type="EMBL" id="CAI2182467.1"/>
    </source>
</evidence>
<dbReference type="EC" id="2.7.7.7" evidence="1"/>
<dbReference type="Pfam" id="PF00136">
    <property type="entry name" value="DNA_pol_B"/>
    <property type="match status" value="1"/>
</dbReference>
<evidence type="ECO:0000256" key="1">
    <source>
        <dbReference type="ARBA" id="ARBA00012417"/>
    </source>
</evidence>
<evidence type="ECO:0000256" key="5">
    <source>
        <dbReference type="ARBA" id="ARBA00023125"/>
    </source>
</evidence>
<proteinExistence type="predicted"/>
<dbReference type="EMBL" id="CAMKVN010002749">
    <property type="protein sequence ID" value="CAI2182467.1"/>
    <property type="molecule type" value="Genomic_DNA"/>
</dbReference>
<keyword evidence="5" id="KW-0238">DNA-binding</keyword>
<keyword evidence="2" id="KW-0808">Transferase</keyword>
<organism evidence="8 9">
    <name type="scientific">Funneliformis geosporum</name>
    <dbReference type="NCBI Taxonomy" id="1117311"/>
    <lineage>
        <taxon>Eukaryota</taxon>
        <taxon>Fungi</taxon>
        <taxon>Fungi incertae sedis</taxon>
        <taxon>Mucoromycota</taxon>
        <taxon>Glomeromycotina</taxon>
        <taxon>Glomeromycetes</taxon>
        <taxon>Glomerales</taxon>
        <taxon>Glomeraceae</taxon>
        <taxon>Funneliformis</taxon>
    </lineage>
</organism>
<accession>A0A9W4WVP1</accession>
<dbReference type="SUPFAM" id="SSF53098">
    <property type="entry name" value="Ribonuclease H-like"/>
    <property type="match status" value="1"/>
</dbReference>
<dbReference type="InterPro" id="IPR012337">
    <property type="entry name" value="RNaseH-like_sf"/>
</dbReference>
<keyword evidence="4" id="KW-0239">DNA-directed DNA polymerase</keyword>
<dbReference type="GO" id="GO:0003677">
    <property type="term" value="F:DNA binding"/>
    <property type="evidence" value="ECO:0007669"/>
    <property type="project" value="UniProtKB-KW"/>
</dbReference>
<dbReference type="AlphaFoldDB" id="A0A9W4WVP1"/>
<dbReference type="PANTHER" id="PTHR10322">
    <property type="entry name" value="DNA POLYMERASE CATALYTIC SUBUNIT"/>
    <property type="match status" value="1"/>
</dbReference>
<dbReference type="Gene3D" id="3.90.1600.10">
    <property type="entry name" value="Palm domain of DNA polymerase"/>
    <property type="match status" value="2"/>
</dbReference>
<evidence type="ECO:0000256" key="3">
    <source>
        <dbReference type="ARBA" id="ARBA00022695"/>
    </source>
</evidence>
<dbReference type="InterPro" id="IPR050240">
    <property type="entry name" value="DNA_pol_type-B"/>
</dbReference>
<evidence type="ECO:0000256" key="6">
    <source>
        <dbReference type="ARBA" id="ARBA00049244"/>
    </source>
</evidence>
<gene>
    <name evidence="8" type="ORF">FWILDA_LOCUS10595</name>
</gene>
<dbReference type="InterPro" id="IPR023211">
    <property type="entry name" value="DNA_pol_palm_dom_sf"/>
</dbReference>
<dbReference type="InterPro" id="IPR043502">
    <property type="entry name" value="DNA/RNA_pol_sf"/>
</dbReference>
<dbReference type="Proteomes" id="UP001153678">
    <property type="component" value="Unassembled WGS sequence"/>
</dbReference>
<feature type="domain" description="DNA-directed DNA polymerase family B multifunctional" evidence="7">
    <location>
        <begin position="198"/>
        <end position="261"/>
    </location>
</feature>
<dbReference type="GO" id="GO:0003887">
    <property type="term" value="F:DNA-directed DNA polymerase activity"/>
    <property type="evidence" value="ECO:0007669"/>
    <property type="project" value="UniProtKB-KW"/>
</dbReference>
<reference evidence="8" key="1">
    <citation type="submission" date="2022-08" db="EMBL/GenBank/DDBJ databases">
        <authorList>
            <person name="Kallberg Y."/>
            <person name="Tangrot J."/>
            <person name="Rosling A."/>
        </authorList>
    </citation>
    <scope>NUCLEOTIDE SEQUENCE</scope>
    <source>
        <strain evidence="8">Wild A</strain>
    </source>
</reference>
<comment type="catalytic activity">
    <reaction evidence="6">
        <text>DNA(n) + a 2'-deoxyribonucleoside 5'-triphosphate = DNA(n+1) + diphosphate</text>
        <dbReference type="Rhea" id="RHEA:22508"/>
        <dbReference type="Rhea" id="RHEA-COMP:17339"/>
        <dbReference type="Rhea" id="RHEA-COMP:17340"/>
        <dbReference type="ChEBI" id="CHEBI:33019"/>
        <dbReference type="ChEBI" id="CHEBI:61560"/>
        <dbReference type="ChEBI" id="CHEBI:173112"/>
        <dbReference type="EC" id="2.7.7.7"/>
    </reaction>
</comment>
<dbReference type="InterPro" id="IPR006134">
    <property type="entry name" value="DNA-dir_DNA_pol_B_multi_dom"/>
</dbReference>
<evidence type="ECO:0000256" key="2">
    <source>
        <dbReference type="ARBA" id="ARBA00022679"/>
    </source>
</evidence>
<keyword evidence="3" id="KW-0548">Nucleotidyltransferase</keyword>
<comment type="caution">
    <text evidence="8">The sequence shown here is derived from an EMBL/GenBank/DDBJ whole genome shotgun (WGS) entry which is preliminary data.</text>
</comment>
<name>A0A9W4WVP1_9GLOM</name>
<keyword evidence="9" id="KW-1185">Reference proteome</keyword>
<evidence type="ECO:0000259" key="7">
    <source>
        <dbReference type="Pfam" id="PF00136"/>
    </source>
</evidence>
<protein>
    <recommendedName>
        <fullName evidence="1">DNA-directed DNA polymerase</fullName>
        <ecNumber evidence="1">2.7.7.7</ecNumber>
    </recommendedName>
</protein>
<evidence type="ECO:0000313" key="9">
    <source>
        <dbReference type="Proteomes" id="UP001153678"/>
    </source>
</evidence>
<evidence type="ECO:0000256" key="4">
    <source>
        <dbReference type="ARBA" id="ARBA00022932"/>
    </source>
</evidence>
<dbReference type="PANTHER" id="PTHR10322:SF23">
    <property type="entry name" value="DNA POLYMERASE DELTA CATALYTIC SUBUNIT"/>
    <property type="match status" value="1"/>
</dbReference>
<sequence length="343" mass="40409">MRTWNHFDQNNALKAVYEVSIHIASDDLTPKYYHRKVAREERLPFSSWATYSLRRTGKVPNAKYDDDVVFMICMTVHWKNDPKLLKQISLDIQIGFNDLQYDWSFIVKKVGVLEWMFNHMSFKLKPEFYPKAKKSSFAYYLRECNLDNKVDLSIHCMNKYYERALKKMSQQLSRELVTIAFLPLFDAYYFAEVLSNTILEERTATEKCSRAYVFSPIKGIENKCPVTSLDFAFLYPSLILTYNLSPDKIILSQKHTKQNGEIEKLHDEVNGFLRKDNGSSYLKMAYEKVLFLVVFTEKKKYYGISHKSKPKFNKELFIQEVEVVKQGSLVFSEKQKNVLWKSL</sequence>